<dbReference type="Proteomes" id="UP001163046">
    <property type="component" value="Unassembled WGS sequence"/>
</dbReference>
<comment type="caution">
    <text evidence="1">The sequence shown here is derived from an EMBL/GenBank/DDBJ whole genome shotgun (WGS) entry which is preliminary data.</text>
</comment>
<dbReference type="AlphaFoldDB" id="A0A9X0CNY6"/>
<accession>A0A9X0CNY6</accession>
<proteinExistence type="predicted"/>
<organism evidence="1 2">
    <name type="scientific">Desmophyllum pertusum</name>
    <dbReference type="NCBI Taxonomy" id="174260"/>
    <lineage>
        <taxon>Eukaryota</taxon>
        <taxon>Metazoa</taxon>
        <taxon>Cnidaria</taxon>
        <taxon>Anthozoa</taxon>
        <taxon>Hexacorallia</taxon>
        <taxon>Scleractinia</taxon>
        <taxon>Caryophylliina</taxon>
        <taxon>Caryophylliidae</taxon>
        <taxon>Desmophyllum</taxon>
    </lineage>
</organism>
<dbReference type="EMBL" id="MU826874">
    <property type="protein sequence ID" value="KAJ7370046.1"/>
    <property type="molecule type" value="Genomic_DNA"/>
</dbReference>
<gene>
    <name evidence="1" type="ORF">OS493_034489</name>
</gene>
<keyword evidence="2" id="KW-1185">Reference proteome</keyword>
<name>A0A9X0CNY6_9CNID</name>
<evidence type="ECO:0000313" key="2">
    <source>
        <dbReference type="Proteomes" id="UP001163046"/>
    </source>
</evidence>
<sequence>MGTTATVVSVKDENEQLEIVLRPWLKKNGETKDPGSLRKDLEDLKEEDYKVTQRGQMHIRNLRELAVKISDLKIKNAELTTYFCGKIQDLCETVLRDCCIELESSVEDVGRVASYQSYGKYLEIYPQISKDTASKYEQMSSSSEESMAKHFLAIIPHLIQDVKAIFRDEMILDVQNGLRGLHKETLDQLASDVREAEQNHNIRQLVCEVCKILENMCLKNRDSQHSTELIRNWGSSLGFIPYWIFSSPSSRNVHKMFDCTRD</sequence>
<reference evidence="1" key="1">
    <citation type="submission" date="2023-01" db="EMBL/GenBank/DDBJ databases">
        <title>Genome assembly of the deep-sea coral Lophelia pertusa.</title>
        <authorList>
            <person name="Herrera S."/>
            <person name="Cordes E."/>
        </authorList>
    </citation>
    <scope>NUCLEOTIDE SEQUENCE</scope>
    <source>
        <strain evidence="1">USNM1676648</strain>
        <tissue evidence="1">Polyp</tissue>
    </source>
</reference>
<protein>
    <submittedName>
        <fullName evidence="1">Uncharacterized protein</fullName>
    </submittedName>
</protein>
<dbReference type="OrthoDB" id="5997481at2759"/>
<evidence type="ECO:0000313" key="1">
    <source>
        <dbReference type="EMBL" id="KAJ7370046.1"/>
    </source>
</evidence>